<gene>
    <name evidence="2" type="ORF">U27_06266</name>
</gene>
<dbReference type="Proteomes" id="UP000030661">
    <property type="component" value="Unassembled WGS sequence"/>
</dbReference>
<dbReference type="HOGENOM" id="CLU_849056_0_0_0"/>
<feature type="transmembrane region" description="Helical" evidence="1">
    <location>
        <begin position="6"/>
        <end position="23"/>
    </location>
</feature>
<proteinExistence type="predicted"/>
<keyword evidence="1" id="KW-0812">Transmembrane</keyword>
<dbReference type="AlphaFoldDB" id="A0A081C3Y4"/>
<dbReference type="STRING" id="1499967.U27_06266"/>
<dbReference type="InterPro" id="IPR011042">
    <property type="entry name" value="6-blade_b-propeller_TolB-like"/>
</dbReference>
<accession>A0A081C3Y4</accession>
<reference evidence="2" key="1">
    <citation type="journal article" date="2015" name="PeerJ">
        <title>First genomic representation of candidate bacterial phylum KSB3 points to enhanced environmental sensing as a trigger of wastewater bulking.</title>
        <authorList>
            <person name="Sekiguchi Y."/>
            <person name="Ohashi A."/>
            <person name="Parks D.H."/>
            <person name="Yamauchi T."/>
            <person name="Tyson G.W."/>
            <person name="Hugenholtz P."/>
        </authorList>
    </citation>
    <scope>NUCLEOTIDE SEQUENCE [LARGE SCALE GENOMIC DNA]</scope>
</reference>
<dbReference type="EMBL" id="DF820469">
    <property type="protein sequence ID" value="GAK59289.1"/>
    <property type="molecule type" value="Genomic_DNA"/>
</dbReference>
<evidence type="ECO:0000256" key="1">
    <source>
        <dbReference type="SAM" id="Phobius"/>
    </source>
</evidence>
<dbReference type="Gene3D" id="2.120.10.30">
    <property type="entry name" value="TolB, C-terminal domain"/>
    <property type="match status" value="1"/>
</dbReference>
<sequence length="327" mass="36304">MNSKNGVLIVMTLSVLLGMLIFFPEKGGCQPREVYKKQVSTVIEHGKAESRIGFLRGTKDVEFPPVGPESFSIDSRGYTYICDTVNQRIQVFSPDGSHQLSVALAESTVAGDINVDDTGNLFVYDDVQGKLSQYNPSGTLHKTIVVDMTQWQSRGPMHIVNDVVYMCTSDQEDVPIGQIVNGELEAPSEALQNSPMAKGIHGQSGKTYYVKKLSMNGAQVEVFDTAGAQLFTGTVEVENVASVTFLREDVQGNIYIQTERFVPPNKILLDVHKFDEQGNYTAHIPIPENNYGSWSVKLLDVGKHGDIHQFLPTRMGRSYLHIFRKEQ</sequence>
<evidence type="ECO:0000313" key="2">
    <source>
        <dbReference type="EMBL" id="GAK59289.1"/>
    </source>
</evidence>
<protein>
    <recommendedName>
        <fullName evidence="4">NHL repeat containing protein</fullName>
    </recommendedName>
</protein>
<evidence type="ECO:0008006" key="4">
    <source>
        <dbReference type="Google" id="ProtNLM"/>
    </source>
</evidence>
<evidence type="ECO:0000313" key="3">
    <source>
        <dbReference type="Proteomes" id="UP000030661"/>
    </source>
</evidence>
<organism evidence="2">
    <name type="scientific">Vecturithrix granuli</name>
    <dbReference type="NCBI Taxonomy" id="1499967"/>
    <lineage>
        <taxon>Bacteria</taxon>
        <taxon>Candidatus Moduliflexota</taxon>
        <taxon>Candidatus Vecturitrichia</taxon>
        <taxon>Candidatus Vecturitrichales</taxon>
        <taxon>Candidatus Vecturitrichaceae</taxon>
        <taxon>Candidatus Vecturithrix</taxon>
    </lineage>
</organism>
<keyword evidence="3" id="KW-1185">Reference proteome</keyword>
<name>A0A081C3Y4_VECG1</name>
<dbReference type="SUPFAM" id="SSF101898">
    <property type="entry name" value="NHL repeat"/>
    <property type="match status" value="1"/>
</dbReference>
<keyword evidence="1" id="KW-1133">Transmembrane helix</keyword>
<keyword evidence="1" id="KW-0472">Membrane</keyword>